<evidence type="ECO:0000313" key="4">
    <source>
        <dbReference type="Proteomes" id="UP000507470"/>
    </source>
</evidence>
<dbReference type="PANTHER" id="PTHR36695">
    <property type="entry name" value="AGAP008648-PA"/>
    <property type="match status" value="1"/>
</dbReference>
<keyword evidence="1" id="KW-1133">Transmembrane helix</keyword>
<organism evidence="3 4">
    <name type="scientific">Mytilus coruscus</name>
    <name type="common">Sea mussel</name>
    <dbReference type="NCBI Taxonomy" id="42192"/>
    <lineage>
        <taxon>Eukaryota</taxon>
        <taxon>Metazoa</taxon>
        <taxon>Spiralia</taxon>
        <taxon>Lophotrochozoa</taxon>
        <taxon>Mollusca</taxon>
        <taxon>Bivalvia</taxon>
        <taxon>Autobranchia</taxon>
        <taxon>Pteriomorphia</taxon>
        <taxon>Mytilida</taxon>
        <taxon>Mytiloidea</taxon>
        <taxon>Mytilidae</taxon>
        <taxon>Mytilinae</taxon>
        <taxon>Mytilus</taxon>
    </lineage>
</organism>
<dbReference type="PANTHER" id="PTHR36695:SF12">
    <property type="entry name" value="AGAP008648-PA"/>
    <property type="match status" value="1"/>
</dbReference>
<evidence type="ECO:0000256" key="1">
    <source>
        <dbReference type="SAM" id="Phobius"/>
    </source>
</evidence>
<accession>A0A6J8ERT1</accession>
<dbReference type="Pfam" id="PF12248">
    <property type="entry name" value="Methyltransf_FA"/>
    <property type="match status" value="1"/>
</dbReference>
<proteinExistence type="predicted"/>
<keyword evidence="1" id="KW-0472">Membrane</keyword>
<feature type="transmembrane region" description="Helical" evidence="1">
    <location>
        <begin position="55"/>
        <end position="77"/>
    </location>
</feature>
<name>A0A6J8ERT1_MYTCO</name>
<dbReference type="Proteomes" id="UP000507470">
    <property type="component" value="Unassembled WGS sequence"/>
</dbReference>
<dbReference type="OrthoDB" id="6156557at2759"/>
<protein>
    <recommendedName>
        <fullName evidence="2">Farnesoic acid O-methyl transferase domain-containing protein</fullName>
    </recommendedName>
</protein>
<feature type="domain" description="Farnesoic acid O-methyl transferase" evidence="2">
    <location>
        <begin position="120"/>
        <end position="243"/>
    </location>
</feature>
<dbReference type="EMBL" id="CACVKT020009759">
    <property type="protein sequence ID" value="CAC5423314.1"/>
    <property type="molecule type" value="Genomic_DNA"/>
</dbReference>
<gene>
    <name evidence="3" type="ORF">MCOR_55291</name>
</gene>
<evidence type="ECO:0000313" key="3">
    <source>
        <dbReference type="EMBL" id="CAC5423314.1"/>
    </source>
</evidence>
<sequence length="244" mass="27781">MEIQVKSNGYEVPDTRKSVPQIYSALNENSNGVYTYIEPKVIISSKRKWKKKLRLCVTLFLGLIIGIGLTIAGFQIFGPSSPPSPSINHYDNFESPSGNKTFTTPENYEFRMVRCEIGNIPFKQKFLSFSVKACSDVYLVLTSKYDDEGPLIEIAIGLNGNTRSAIRTEKRGTNIVTFTRSFLNCRRFTRFWVSWKNQIIQVGMGLKENNREFMMMMDDRKLNIVNIGISTGRGTTGDWLFVKP</sequence>
<reference evidence="3 4" key="1">
    <citation type="submission" date="2020-06" db="EMBL/GenBank/DDBJ databases">
        <authorList>
            <person name="Li R."/>
            <person name="Bekaert M."/>
        </authorList>
    </citation>
    <scope>NUCLEOTIDE SEQUENCE [LARGE SCALE GENOMIC DNA]</scope>
    <source>
        <strain evidence="4">wild</strain>
    </source>
</reference>
<dbReference type="InterPro" id="IPR022041">
    <property type="entry name" value="Methyltransf_FA"/>
</dbReference>
<dbReference type="AlphaFoldDB" id="A0A6J8ERT1"/>
<keyword evidence="1" id="KW-0812">Transmembrane</keyword>
<keyword evidence="4" id="KW-1185">Reference proteome</keyword>
<evidence type="ECO:0000259" key="2">
    <source>
        <dbReference type="Pfam" id="PF12248"/>
    </source>
</evidence>